<feature type="compositionally biased region" description="Pro residues" evidence="1">
    <location>
        <begin position="38"/>
        <end position="51"/>
    </location>
</feature>
<accession>C3Z1R9</accession>
<protein>
    <submittedName>
        <fullName evidence="2">Uncharacterized protein</fullName>
    </submittedName>
</protein>
<evidence type="ECO:0000313" key="2">
    <source>
        <dbReference type="EMBL" id="EEN53436.1"/>
    </source>
</evidence>
<sequence>MHFLKWLGCKSTEHALQCVRRRLAVCDQLPPGDDPPDPPDPLNAALPPPPATGAVNVRASQWLLLPDPADRRDWRDDPDFQRLSATSRKCPWTGRCLEDAWHRR</sequence>
<gene>
    <name evidence="2" type="ORF">BRAFLDRAFT_80579</name>
</gene>
<organism>
    <name type="scientific">Branchiostoma floridae</name>
    <name type="common">Florida lancelet</name>
    <name type="synonym">Amphioxus</name>
    <dbReference type="NCBI Taxonomy" id="7739"/>
    <lineage>
        <taxon>Eukaryota</taxon>
        <taxon>Metazoa</taxon>
        <taxon>Chordata</taxon>
        <taxon>Cephalochordata</taxon>
        <taxon>Leptocardii</taxon>
        <taxon>Amphioxiformes</taxon>
        <taxon>Branchiostomatidae</taxon>
        <taxon>Branchiostoma</taxon>
    </lineage>
</organism>
<dbReference type="InParanoid" id="C3Z1R9"/>
<feature type="region of interest" description="Disordered" evidence="1">
    <location>
        <begin position="28"/>
        <end position="53"/>
    </location>
</feature>
<evidence type="ECO:0000256" key="1">
    <source>
        <dbReference type="SAM" id="MobiDB-lite"/>
    </source>
</evidence>
<dbReference type="EMBL" id="GG666573">
    <property type="protein sequence ID" value="EEN53436.1"/>
    <property type="molecule type" value="Genomic_DNA"/>
</dbReference>
<proteinExistence type="predicted"/>
<name>C3Z1R9_BRAFL</name>
<dbReference type="AlphaFoldDB" id="C3Z1R9"/>
<reference evidence="2" key="1">
    <citation type="journal article" date="2008" name="Nature">
        <title>The amphioxus genome and the evolution of the chordate karyotype.</title>
        <authorList>
            <consortium name="US DOE Joint Genome Institute (JGI-PGF)"/>
            <person name="Putnam N.H."/>
            <person name="Butts T."/>
            <person name="Ferrier D.E.K."/>
            <person name="Furlong R.F."/>
            <person name="Hellsten U."/>
            <person name="Kawashima T."/>
            <person name="Robinson-Rechavi M."/>
            <person name="Shoguchi E."/>
            <person name="Terry A."/>
            <person name="Yu J.-K."/>
            <person name="Benito-Gutierrez E.L."/>
            <person name="Dubchak I."/>
            <person name="Garcia-Fernandez J."/>
            <person name="Gibson-Brown J.J."/>
            <person name="Grigoriev I.V."/>
            <person name="Horton A.C."/>
            <person name="de Jong P.J."/>
            <person name="Jurka J."/>
            <person name="Kapitonov V.V."/>
            <person name="Kohara Y."/>
            <person name="Kuroki Y."/>
            <person name="Lindquist E."/>
            <person name="Lucas S."/>
            <person name="Osoegawa K."/>
            <person name="Pennacchio L.A."/>
            <person name="Salamov A.A."/>
            <person name="Satou Y."/>
            <person name="Sauka-Spengler T."/>
            <person name="Schmutz J."/>
            <person name="Shin-I T."/>
            <person name="Toyoda A."/>
            <person name="Bronner-Fraser M."/>
            <person name="Fujiyama A."/>
            <person name="Holland L.Z."/>
            <person name="Holland P.W.H."/>
            <person name="Satoh N."/>
            <person name="Rokhsar D.S."/>
        </authorList>
    </citation>
    <scope>NUCLEOTIDE SEQUENCE [LARGE SCALE GENOMIC DNA]</scope>
    <source>
        <strain evidence="2">S238N-H82</strain>
        <tissue evidence="2">Testes</tissue>
    </source>
</reference>